<dbReference type="Gene3D" id="1.20.144.10">
    <property type="entry name" value="Phosphatidic acid phosphatase type 2/haloperoxidase"/>
    <property type="match status" value="1"/>
</dbReference>
<feature type="transmembrane region" description="Helical" evidence="7">
    <location>
        <begin position="314"/>
        <end position="331"/>
    </location>
</feature>
<dbReference type="SMART" id="SM00014">
    <property type="entry name" value="acidPPc"/>
    <property type="match status" value="1"/>
</dbReference>
<accession>A0AAW1PLG0</accession>
<dbReference type="Pfam" id="PF01569">
    <property type="entry name" value="PAP2"/>
    <property type="match status" value="1"/>
</dbReference>
<gene>
    <name evidence="9" type="ORF">WJX73_008067</name>
</gene>
<keyword evidence="10" id="KW-1185">Reference proteome</keyword>
<dbReference type="GO" id="GO:0006644">
    <property type="term" value="P:phospholipid metabolic process"/>
    <property type="evidence" value="ECO:0007669"/>
    <property type="project" value="InterPro"/>
</dbReference>
<evidence type="ECO:0000313" key="9">
    <source>
        <dbReference type="EMBL" id="KAK9810660.1"/>
    </source>
</evidence>
<keyword evidence="5 7" id="KW-0472">Membrane</keyword>
<dbReference type="GO" id="GO:0046839">
    <property type="term" value="P:phospholipid dephosphorylation"/>
    <property type="evidence" value="ECO:0007669"/>
    <property type="project" value="TreeGrafter"/>
</dbReference>
<protein>
    <recommendedName>
        <fullName evidence="8">Phosphatidic acid phosphatase type 2/haloperoxidase domain-containing protein</fullName>
    </recommendedName>
</protein>
<feature type="transmembrane region" description="Helical" evidence="7">
    <location>
        <begin position="235"/>
        <end position="256"/>
    </location>
</feature>
<feature type="region of interest" description="Disordered" evidence="6">
    <location>
        <begin position="1"/>
        <end position="26"/>
    </location>
</feature>
<evidence type="ECO:0000256" key="1">
    <source>
        <dbReference type="ARBA" id="ARBA00004141"/>
    </source>
</evidence>
<dbReference type="PANTHER" id="PTHR10165:SF35">
    <property type="entry name" value="RE23632P"/>
    <property type="match status" value="1"/>
</dbReference>
<evidence type="ECO:0000313" key="10">
    <source>
        <dbReference type="Proteomes" id="UP001465755"/>
    </source>
</evidence>
<dbReference type="AlphaFoldDB" id="A0AAW1PLG0"/>
<organism evidence="9 10">
    <name type="scientific">Symbiochloris irregularis</name>
    <dbReference type="NCBI Taxonomy" id="706552"/>
    <lineage>
        <taxon>Eukaryota</taxon>
        <taxon>Viridiplantae</taxon>
        <taxon>Chlorophyta</taxon>
        <taxon>core chlorophytes</taxon>
        <taxon>Trebouxiophyceae</taxon>
        <taxon>Trebouxiales</taxon>
        <taxon>Trebouxiaceae</taxon>
        <taxon>Symbiochloris</taxon>
    </lineage>
</organism>
<dbReference type="InterPro" id="IPR036938">
    <property type="entry name" value="PAP2/HPO_sf"/>
</dbReference>
<comment type="caution">
    <text evidence="9">The sequence shown here is derived from an EMBL/GenBank/DDBJ whole genome shotgun (WGS) entry which is preliminary data.</text>
</comment>
<feature type="domain" description="Phosphatidic acid phosphatase type 2/haloperoxidase" evidence="8">
    <location>
        <begin position="159"/>
        <end position="332"/>
    </location>
</feature>
<dbReference type="GO" id="GO:0016020">
    <property type="term" value="C:membrane"/>
    <property type="evidence" value="ECO:0007669"/>
    <property type="project" value="UniProtKB-SubCell"/>
</dbReference>
<dbReference type="InterPro" id="IPR043216">
    <property type="entry name" value="PAP-like"/>
</dbReference>
<dbReference type="SUPFAM" id="SSF48317">
    <property type="entry name" value="Acid phosphatase/Vanadium-dependent haloperoxidase"/>
    <property type="match status" value="1"/>
</dbReference>
<evidence type="ECO:0000256" key="5">
    <source>
        <dbReference type="ARBA" id="ARBA00023136"/>
    </source>
</evidence>
<evidence type="ECO:0000256" key="6">
    <source>
        <dbReference type="SAM" id="MobiDB-lite"/>
    </source>
</evidence>
<feature type="transmembrane region" description="Helical" evidence="7">
    <location>
        <begin position="287"/>
        <end position="308"/>
    </location>
</feature>
<evidence type="ECO:0000256" key="7">
    <source>
        <dbReference type="SAM" id="Phobius"/>
    </source>
</evidence>
<sequence>MARVMSDPVALDKHTPEPIPSQEPRLGKTASGITHLRMSAGHSRDLESQLTLPLGSWRLQDIDWGFVFKSQHYGTPLTTIAILIALLVVHWTLTPSKRVFFLYDASISYISHGDTIPAWVAVVVPLISLLISLVAYEFVIFRSFNLHITNAVATTVHFFVDCVCSFVTVEFITELTKMLIGRLRPNFLQECFGGQQQLEGVWRSSSPVQLGSSLVNDIDCPSPLSMASRKSFPSGHSSCSAVIMTYNIVFLLWAGYMRADGASFMGLRRQTGWRGGHRFLREIGHGFYLFWILVQAAFVWAVGVSRFADNKHQVSDVVGGWLLGTCFALIYSCRATSLHQYVVMHNVAARDRESQINGRFRAMPT</sequence>
<evidence type="ECO:0000256" key="2">
    <source>
        <dbReference type="ARBA" id="ARBA00008816"/>
    </source>
</evidence>
<keyword evidence="3 7" id="KW-0812">Transmembrane</keyword>
<dbReference type="PANTHER" id="PTHR10165">
    <property type="entry name" value="LIPID PHOSPHATE PHOSPHATASE"/>
    <property type="match status" value="1"/>
</dbReference>
<evidence type="ECO:0000256" key="4">
    <source>
        <dbReference type="ARBA" id="ARBA00022989"/>
    </source>
</evidence>
<dbReference type="EMBL" id="JALJOQ010000015">
    <property type="protein sequence ID" value="KAK9810660.1"/>
    <property type="molecule type" value="Genomic_DNA"/>
</dbReference>
<evidence type="ECO:0000259" key="8">
    <source>
        <dbReference type="SMART" id="SM00014"/>
    </source>
</evidence>
<keyword evidence="4 7" id="KW-1133">Transmembrane helix</keyword>
<feature type="transmembrane region" description="Helical" evidence="7">
    <location>
        <begin position="116"/>
        <end position="136"/>
    </location>
</feature>
<comment type="similarity">
    <text evidence="2">Belongs to the PA-phosphatase related phosphoesterase family.</text>
</comment>
<reference evidence="9 10" key="1">
    <citation type="journal article" date="2024" name="Nat. Commun.">
        <title>Phylogenomics reveals the evolutionary origins of lichenization in chlorophyte algae.</title>
        <authorList>
            <person name="Puginier C."/>
            <person name="Libourel C."/>
            <person name="Otte J."/>
            <person name="Skaloud P."/>
            <person name="Haon M."/>
            <person name="Grisel S."/>
            <person name="Petersen M."/>
            <person name="Berrin J.G."/>
            <person name="Delaux P.M."/>
            <person name="Dal Grande F."/>
            <person name="Keller J."/>
        </authorList>
    </citation>
    <scope>NUCLEOTIDE SEQUENCE [LARGE SCALE GENOMIC DNA]</scope>
    <source>
        <strain evidence="9 10">SAG 2036</strain>
    </source>
</reference>
<dbReference type="GO" id="GO:0008195">
    <property type="term" value="F:phosphatidate phosphatase activity"/>
    <property type="evidence" value="ECO:0007669"/>
    <property type="project" value="TreeGrafter"/>
</dbReference>
<name>A0AAW1PLG0_9CHLO</name>
<dbReference type="Proteomes" id="UP001465755">
    <property type="component" value="Unassembled WGS sequence"/>
</dbReference>
<evidence type="ECO:0000256" key="3">
    <source>
        <dbReference type="ARBA" id="ARBA00022692"/>
    </source>
</evidence>
<dbReference type="InterPro" id="IPR000326">
    <property type="entry name" value="PAP2/HPO"/>
</dbReference>
<proteinExistence type="inferred from homology"/>
<feature type="transmembrane region" description="Helical" evidence="7">
    <location>
        <begin position="73"/>
        <end position="93"/>
    </location>
</feature>
<comment type="subcellular location">
    <subcellularLocation>
        <location evidence="1">Membrane</location>
        <topology evidence="1">Multi-pass membrane protein</topology>
    </subcellularLocation>
</comment>